<comment type="function">
    <text evidence="9">Catalyzes the release of premature peptidyl moieties from peptidyl-tRNA molecules trapped in stalled 50S ribosomal subunits, and thus maintains levels of free tRNAs and 50S ribosomes.</text>
</comment>
<name>A0A7X2NMC1_9CLOT</name>
<evidence type="ECO:0000256" key="7">
    <source>
        <dbReference type="ARBA" id="ARBA00048707"/>
    </source>
</evidence>
<evidence type="ECO:0000256" key="10">
    <source>
        <dbReference type="RuleBase" id="RU000673"/>
    </source>
</evidence>
<gene>
    <name evidence="9" type="primary">pth</name>
    <name evidence="12" type="ORF">FYJ39_10370</name>
</gene>
<dbReference type="CDD" id="cd00462">
    <property type="entry name" value="PTH"/>
    <property type="match status" value="1"/>
</dbReference>
<comment type="subunit">
    <text evidence="9">Monomer.</text>
</comment>
<evidence type="ECO:0000256" key="9">
    <source>
        <dbReference type="HAMAP-Rule" id="MF_00083"/>
    </source>
</evidence>
<evidence type="ECO:0000256" key="1">
    <source>
        <dbReference type="ARBA" id="ARBA00013260"/>
    </source>
</evidence>
<dbReference type="EMBL" id="VUMD01000008">
    <property type="protein sequence ID" value="MSS36973.1"/>
    <property type="molecule type" value="Genomic_DNA"/>
</dbReference>
<evidence type="ECO:0000256" key="2">
    <source>
        <dbReference type="ARBA" id="ARBA00022490"/>
    </source>
</evidence>
<sequence length="216" mass="24095">MDGIRDILKKIAGFGAGKQEIEEDGRAMYIVAGLGNPTKEYEKTRHNVGFEVIDVLADRLGIMVEEKKFRGYYGRGRIGGERVILLKPQTFMNLSGESVRAAADFYKVDREHIIIVYDDISLDVGQLRIRTKGSAGGHNGIKNIIEHLGTQEFPRIKVGVGDKPKKMDLADYVLSRFSKEDRTVMEGAFEEAAQAVEMMISQGADKAMNRFNGHRA</sequence>
<evidence type="ECO:0000256" key="4">
    <source>
        <dbReference type="ARBA" id="ARBA00022801"/>
    </source>
</evidence>
<dbReference type="PROSITE" id="PS01196">
    <property type="entry name" value="PEPT_TRNA_HYDROL_2"/>
    <property type="match status" value="1"/>
</dbReference>
<comment type="function">
    <text evidence="9">Hydrolyzes ribosome-free peptidyl-tRNAs (with 1 or more amino acids incorporated), which drop off the ribosome during protein synthesis, or as a result of ribosome stalling.</text>
</comment>
<keyword evidence="3 9" id="KW-0820">tRNA-binding</keyword>
<feature type="binding site" evidence="9">
    <location>
        <position position="139"/>
    </location>
    <ligand>
        <name>tRNA</name>
        <dbReference type="ChEBI" id="CHEBI:17843"/>
    </ligand>
</feature>
<evidence type="ECO:0000256" key="3">
    <source>
        <dbReference type="ARBA" id="ARBA00022555"/>
    </source>
</evidence>
<evidence type="ECO:0000256" key="6">
    <source>
        <dbReference type="ARBA" id="ARBA00038063"/>
    </source>
</evidence>
<dbReference type="Proteomes" id="UP000429958">
    <property type="component" value="Unassembled WGS sequence"/>
</dbReference>
<evidence type="ECO:0000256" key="11">
    <source>
        <dbReference type="RuleBase" id="RU004320"/>
    </source>
</evidence>
<dbReference type="GO" id="GO:0004045">
    <property type="term" value="F:peptidyl-tRNA hydrolase activity"/>
    <property type="evidence" value="ECO:0007669"/>
    <property type="project" value="UniProtKB-UniRule"/>
</dbReference>
<evidence type="ECO:0000256" key="5">
    <source>
        <dbReference type="ARBA" id="ARBA00022884"/>
    </source>
</evidence>
<dbReference type="InterPro" id="IPR001328">
    <property type="entry name" value="Pept_tRNA_hydro"/>
</dbReference>
<dbReference type="EC" id="3.1.1.29" evidence="1 9"/>
<keyword evidence="4 9" id="KW-0378">Hydrolase</keyword>
<feature type="binding site" evidence="9">
    <location>
        <position position="91"/>
    </location>
    <ligand>
        <name>tRNA</name>
        <dbReference type="ChEBI" id="CHEBI:17843"/>
    </ligand>
</feature>
<comment type="caution">
    <text evidence="12">The sequence shown here is derived from an EMBL/GenBank/DDBJ whole genome shotgun (WGS) entry which is preliminary data.</text>
</comment>
<dbReference type="PROSITE" id="PS01195">
    <property type="entry name" value="PEPT_TRNA_HYDROL_1"/>
    <property type="match status" value="1"/>
</dbReference>
<feature type="site" description="Discriminates between blocked and unblocked aminoacyl-tRNA" evidence="9">
    <location>
        <position position="36"/>
    </location>
</feature>
<evidence type="ECO:0000313" key="12">
    <source>
        <dbReference type="EMBL" id="MSS36973.1"/>
    </source>
</evidence>
<dbReference type="Pfam" id="PF01195">
    <property type="entry name" value="Pept_tRNA_hydro"/>
    <property type="match status" value="1"/>
</dbReference>
<dbReference type="GO" id="GO:0006515">
    <property type="term" value="P:protein quality control for misfolded or incompletely synthesized proteins"/>
    <property type="evidence" value="ECO:0007669"/>
    <property type="project" value="UniProtKB-UniRule"/>
</dbReference>
<dbReference type="GO" id="GO:0072344">
    <property type="term" value="P:rescue of stalled ribosome"/>
    <property type="evidence" value="ECO:0007669"/>
    <property type="project" value="UniProtKB-UniRule"/>
</dbReference>
<feature type="site" description="Stabilizes the basic form of H active site to accept a proton" evidence="9">
    <location>
        <position position="118"/>
    </location>
</feature>
<dbReference type="GO" id="GO:0005737">
    <property type="term" value="C:cytoplasm"/>
    <property type="evidence" value="ECO:0007669"/>
    <property type="project" value="UniProtKB-SubCell"/>
</dbReference>
<keyword evidence="2 9" id="KW-0963">Cytoplasm</keyword>
<evidence type="ECO:0000313" key="13">
    <source>
        <dbReference type="Proteomes" id="UP000429958"/>
    </source>
</evidence>
<reference evidence="12 13" key="1">
    <citation type="submission" date="2019-08" db="EMBL/GenBank/DDBJ databases">
        <title>In-depth cultivation of the pig gut microbiome towards novel bacterial diversity and tailored functional studies.</title>
        <authorList>
            <person name="Wylensek D."/>
            <person name="Hitch T.C.A."/>
            <person name="Clavel T."/>
        </authorList>
    </citation>
    <scope>NUCLEOTIDE SEQUENCE [LARGE SCALE GENOMIC DNA]</scope>
    <source>
        <strain evidence="12 13">WCA-389-WT-23D1</strain>
    </source>
</reference>
<dbReference type="InterPro" id="IPR036416">
    <property type="entry name" value="Pept_tRNA_hydro_sf"/>
</dbReference>
<keyword evidence="13" id="KW-1185">Reference proteome</keyword>
<comment type="similarity">
    <text evidence="6 9 11">Belongs to the PTH family.</text>
</comment>
<evidence type="ECO:0000256" key="8">
    <source>
        <dbReference type="ARBA" id="ARBA00050038"/>
    </source>
</evidence>
<feature type="binding site" evidence="9">
    <location>
        <position position="41"/>
    </location>
    <ligand>
        <name>tRNA</name>
        <dbReference type="ChEBI" id="CHEBI:17843"/>
    </ligand>
</feature>
<dbReference type="NCBIfam" id="TIGR00447">
    <property type="entry name" value="pth"/>
    <property type="match status" value="1"/>
</dbReference>
<dbReference type="PANTHER" id="PTHR17224:SF1">
    <property type="entry name" value="PEPTIDYL-TRNA HYDROLASE"/>
    <property type="match status" value="1"/>
</dbReference>
<dbReference type="SUPFAM" id="SSF53178">
    <property type="entry name" value="Peptidyl-tRNA hydrolase-like"/>
    <property type="match status" value="1"/>
</dbReference>
<dbReference type="Gene3D" id="3.40.50.1470">
    <property type="entry name" value="Peptidyl-tRNA hydrolase"/>
    <property type="match status" value="1"/>
</dbReference>
<comment type="catalytic activity">
    <reaction evidence="7 9 10">
        <text>an N-acyl-L-alpha-aminoacyl-tRNA + H2O = an N-acyl-L-amino acid + a tRNA + H(+)</text>
        <dbReference type="Rhea" id="RHEA:54448"/>
        <dbReference type="Rhea" id="RHEA-COMP:10123"/>
        <dbReference type="Rhea" id="RHEA-COMP:13883"/>
        <dbReference type="ChEBI" id="CHEBI:15377"/>
        <dbReference type="ChEBI" id="CHEBI:15378"/>
        <dbReference type="ChEBI" id="CHEBI:59874"/>
        <dbReference type="ChEBI" id="CHEBI:78442"/>
        <dbReference type="ChEBI" id="CHEBI:138191"/>
        <dbReference type="EC" id="3.1.1.29"/>
    </reaction>
</comment>
<comment type="subcellular location">
    <subcellularLocation>
        <location evidence="9">Cytoplasm</location>
    </subcellularLocation>
</comment>
<feature type="binding site" evidence="9">
    <location>
        <position position="93"/>
    </location>
    <ligand>
        <name>tRNA</name>
        <dbReference type="ChEBI" id="CHEBI:17843"/>
    </ligand>
</feature>
<dbReference type="InterPro" id="IPR018171">
    <property type="entry name" value="Pept_tRNA_hydro_CS"/>
</dbReference>
<dbReference type="FunFam" id="3.40.50.1470:FF:000001">
    <property type="entry name" value="Peptidyl-tRNA hydrolase"/>
    <property type="match status" value="1"/>
</dbReference>
<feature type="active site" description="Proton acceptor" evidence="9">
    <location>
        <position position="46"/>
    </location>
</feature>
<dbReference type="GO" id="GO:0000049">
    <property type="term" value="F:tRNA binding"/>
    <property type="evidence" value="ECO:0007669"/>
    <property type="project" value="UniProtKB-UniRule"/>
</dbReference>
<accession>A0A7X2NMC1</accession>
<keyword evidence="5 9" id="KW-0694">RNA-binding</keyword>
<dbReference type="PANTHER" id="PTHR17224">
    <property type="entry name" value="PEPTIDYL-TRNA HYDROLASE"/>
    <property type="match status" value="1"/>
</dbReference>
<organism evidence="12 13">
    <name type="scientific">Clostridium porci</name>
    <dbReference type="NCBI Taxonomy" id="2605778"/>
    <lineage>
        <taxon>Bacteria</taxon>
        <taxon>Bacillati</taxon>
        <taxon>Bacillota</taxon>
        <taxon>Clostridia</taxon>
        <taxon>Eubacteriales</taxon>
        <taxon>Clostridiaceae</taxon>
        <taxon>Clostridium</taxon>
    </lineage>
</organism>
<proteinExistence type="inferred from homology"/>
<dbReference type="AlphaFoldDB" id="A0A7X2NMC1"/>
<protein>
    <recommendedName>
        <fullName evidence="8 9">Peptidyl-tRNA hydrolase</fullName>
        <shortName evidence="9">Pth</shortName>
        <ecNumber evidence="1 9">3.1.1.29</ecNumber>
    </recommendedName>
</protein>
<dbReference type="HAMAP" id="MF_00083">
    <property type="entry name" value="Pept_tRNA_hydro_bact"/>
    <property type="match status" value="1"/>
</dbReference>